<dbReference type="Proteomes" id="UP000026923">
    <property type="component" value="Unassembled WGS sequence"/>
</dbReference>
<name>A0A061JNR4_STUST</name>
<organism evidence="1 2">
    <name type="scientific">Stutzerimonas stutzeri KOS6</name>
    <dbReference type="NCBI Taxonomy" id="1218352"/>
    <lineage>
        <taxon>Bacteria</taxon>
        <taxon>Pseudomonadati</taxon>
        <taxon>Pseudomonadota</taxon>
        <taxon>Gammaproteobacteria</taxon>
        <taxon>Pseudomonadales</taxon>
        <taxon>Pseudomonadaceae</taxon>
        <taxon>Stutzerimonas</taxon>
    </lineage>
</organism>
<protein>
    <recommendedName>
        <fullName evidence="3">Transposase</fullName>
    </recommendedName>
</protein>
<comment type="caution">
    <text evidence="1">The sequence shown here is derived from an EMBL/GenBank/DDBJ whole genome shotgun (WGS) entry which is preliminary data.</text>
</comment>
<accession>A0A061JNR4</accession>
<evidence type="ECO:0008006" key="3">
    <source>
        <dbReference type="Google" id="ProtNLM"/>
    </source>
</evidence>
<gene>
    <name evidence="1" type="ORF">B597_017535</name>
</gene>
<dbReference type="EMBL" id="AMCZ02000027">
    <property type="protein sequence ID" value="EWC39990.1"/>
    <property type="molecule type" value="Genomic_DNA"/>
</dbReference>
<dbReference type="AlphaFoldDB" id="A0A061JNR4"/>
<dbReference type="HOGENOM" id="CLU_3065260_0_0_6"/>
<reference evidence="1 2" key="1">
    <citation type="journal article" date="2013" name="Genome Announc.">
        <title>Draft Genome of the Nitrogen-Fixing Bacterium Pseudomonas stutzeri Strain KOS6 Isolated from Industrial Hydrocarbon Sludge.</title>
        <authorList>
            <person name="Grigoryeva T.V."/>
            <person name="Laikov A.V."/>
            <person name="Naumova R.P."/>
            <person name="Manolov A.I."/>
            <person name="Larin A.K."/>
            <person name="Karpova I.Y."/>
            <person name="Semashko T.A."/>
            <person name="Alexeev D.G."/>
            <person name="Kostryukova E.S."/>
            <person name="Muller R."/>
            <person name="Govorun V.M."/>
        </authorList>
    </citation>
    <scope>NUCLEOTIDE SEQUENCE [LARGE SCALE GENOMIC DNA]</scope>
    <source>
        <strain evidence="1 2">KOS6</strain>
    </source>
</reference>
<evidence type="ECO:0000313" key="1">
    <source>
        <dbReference type="EMBL" id="EWC39990.1"/>
    </source>
</evidence>
<sequence length="53" mass="6215">MFRADTLCGPSRNPQSLHIVLHLWRLRRMAQVFIGLFHRVARGESAERLTRLT</sequence>
<evidence type="ECO:0000313" key="2">
    <source>
        <dbReference type="Proteomes" id="UP000026923"/>
    </source>
</evidence>
<proteinExistence type="predicted"/>
<dbReference type="RefSeq" id="WP_024162183.1">
    <property type="nucleotide sequence ID" value="NZ_KK020676.1"/>
</dbReference>